<dbReference type="PANTHER" id="PTHR21294">
    <property type="entry name" value="ELECTRON TRANSFER FLAVOPROTEIN BETA-SUBUNIT"/>
    <property type="match status" value="1"/>
</dbReference>
<dbReference type="PANTHER" id="PTHR21294:SF8">
    <property type="entry name" value="ELECTRON TRANSFER FLAVOPROTEIN SUBUNIT BETA"/>
    <property type="match status" value="1"/>
</dbReference>
<evidence type="ECO:0000256" key="5">
    <source>
        <dbReference type="ARBA" id="ARBA00022448"/>
    </source>
</evidence>
<comment type="subunit">
    <text evidence="3">Heterodimer of an alpha and a beta subunit.</text>
</comment>
<dbReference type="PIRSF" id="PIRSF000090">
    <property type="entry name" value="Beta-ETF"/>
    <property type="match status" value="1"/>
</dbReference>
<dbReference type="InterPro" id="IPR033948">
    <property type="entry name" value="ETF_beta_N"/>
</dbReference>
<dbReference type="eggNOG" id="COG2086">
    <property type="taxonomic scope" value="Bacteria"/>
</dbReference>
<evidence type="ECO:0000256" key="1">
    <source>
        <dbReference type="ARBA" id="ARBA00001974"/>
    </source>
</evidence>
<evidence type="ECO:0000313" key="10">
    <source>
        <dbReference type="Proteomes" id="UP000015388"/>
    </source>
</evidence>
<dbReference type="SMART" id="SM00893">
    <property type="entry name" value="ETF"/>
    <property type="match status" value="1"/>
</dbReference>
<dbReference type="CDD" id="cd01714">
    <property type="entry name" value="ETF_beta"/>
    <property type="match status" value="1"/>
</dbReference>
<dbReference type="AlphaFoldDB" id="S5T222"/>
<evidence type="ECO:0000256" key="7">
    <source>
        <dbReference type="ARBA" id="ARBA00025649"/>
    </source>
</evidence>
<dbReference type="InterPro" id="IPR012255">
    <property type="entry name" value="ETF_b"/>
</dbReference>
<dbReference type="InterPro" id="IPR014729">
    <property type="entry name" value="Rossmann-like_a/b/a_fold"/>
</dbReference>
<evidence type="ECO:0000313" key="9">
    <source>
        <dbReference type="EMBL" id="AGS34640.1"/>
    </source>
</evidence>
<evidence type="ECO:0000256" key="3">
    <source>
        <dbReference type="ARBA" id="ARBA00011355"/>
    </source>
</evidence>
<evidence type="ECO:0000256" key="2">
    <source>
        <dbReference type="ARBA" id="ARBA00007557"/>
    </source>
</evidence>
<organism evidence="9 10">
    <name type="scientific">Corynebacterium maris DSM 45190</name>
    <dbReference type="NCBI Taxonomy" id="1224163"/>
    <lineage>
        <taxon>Bacteria</taxon>
        <taxon>Bacillati</taxon>
        <taxon>Actinomycetota</taxon>
        <taxon>Actinomycetes</taxon>
        <taxon>Mycobacteriales</taxon>
        <taxon>Corynebacteriaceae</taxon>
        <taxon>Corynebacterium</taxon>
    </lineage>
</organism>
<dbReference type="GO" id="GO:0005829">
    <property type="term" value="C:cytosol"/>
    <property type="evidence" value="ECO:0007669"/>
    <property type="project" value="TreeGrafter"/>
</dbReference>
<reference evidence="9 10" key="1">
    <citation type="submission" date="2012-11" db="EMBL/GenBank/DDBJ databases">
        <title>The complete genome sequence of Corynebacterium maris Coryn-1 (=DSM 45190).</title>
        <authorList>
            <person name="Schaffert L."/>
            <person name="Albersmeier A."/>
            <person name="Kalinowski J."/>
            <person name="Ruckert C."/>
        </authorList>
    </citation>
    <scope>NUCLEOTIDE SEQUENCE [LARGE SCALE GENOMIC DNA]</scope>
    <source>
        <strain evidence="10">Coryn-1</strain>
    </source>
</reference>
<dbReference type="Gene3D" id="3.40.50.620">
    <property type="entry name" value="HUPs"/>
    <property type="match status" value="1"/>
</dbReference>
<comment type="function">
    <text evidence="7">The electron transfer flavoprotein serves as a specific electron acceptor for other dehydrogenases. It transfers the electrons to the main respiratory chain via ETF-ubiquinone oxidoreductase (ETF dehydrogenase).</text>
</comment>
<dbReference type="RefSeq" id="WP_020934573.1">
    <property type="nucleotide sequence ID" value="NC_021915.1"/>
</dbReference>
<evidence type="ECO:0000256" key="6">
    <source>
        <dbReference type="ARBA" id="ARBA00022982"/>
    </source>
</evidence>
<keyword evidence="6" id="KW-0249">Electron transport</keyword>
<dbReference type="Pfam" id="PF01012">
    <property type="entry name" value="ETF"/>
    <property type="match status" value="1"/>
</dbReference>
<dbReference type="Proteomes" id="UP000015388">
    <property type="component" value="Chromosome"/>
</dbReference>
<dbReference type="SUPFAM" id="SSF52402">
    <property type="entry name" value="Adenine nucleotide alpha hydrolases-like"/>
    <property type="match status" value="1"/>
</dbReference>
<protein>
    <recommendedName>
        <fullName evidence="4">Electron transfer flavoprotein subunit beta</fullName>
    </recommendedName>
</protein>
<dbReference type="OrthoDB" id="9804960at2"/>
<proteinExistence type="inferred from homology"/>
<dbReference type="KEGG" id="cmd:B841_05835"/>
<keyword evidence="10" id="KW-1185">Reference proteome</keyword>
<sequence length="266" mass="27639">MPSIVVLVKHVPDTWSAKTLEADHTLDRVNVDSIIDEINEYAVEQALRIKESDEAAGYQVIAATMGPAGADEALRKALSMGADDAVRLSDDALAGSDAIGTAWALTNLLNTLDDVRLIVTGAASSDGETGLLTGLLAEYRQLPALTGVHAVSVADGSVTGTRDGARGTYELQASLPAIVSVTDKADKPRFPNFKKMRAAKAHEITVHDLAGVGVEPAQVGLNNAATVVQSVTARPPRTAGEVIQGAADPQAAAKQIADFLAGKNLL</sequence>
<dbReference type="InterPro" id="IPR014730">
    <property type="entry name" value="ETF_a/b_N"/>
</dbReference>
<accession>S5T222</accession>
<dbReference type="HOGENOM" id="CLU_060196_2_0_11"/>
<keyword evidence="5" id="KW-0813">Transport</keyword>
<dbReference type="PATRIC" id="fig|1224163.3.peg.1170"/>
<feature type="domain" description="Electron transfer flavoprotein alpha/beta-subunit N-terminal" evidence="8">
    <location>
        <begin position="23"/>
        <end position="216"/>
    </location>
</feature>
<comment type="similarity">
    <text evidence="2">Belongs to the ETF beta-subunit/FixA family.</text>
</comment>
<gene>
    <name evidence="9" type="ORF">B841_05835</name>
</gene>
<name>S5T222_9CORY</name>
<evidence type="ECO:0000259" key="8">
    <source>
        <dbReference type="SMART" id="SM00893"/>
    </source>
</evidence>
<dbReference type="EMBL" id="CP003924">
    <property type="protein sequence ID" value="AGS34640.1"/>
    <property type="molecule type" value="Genomic_DNA"/>
</dbReference>
<evidence type="ECO:0000256" key="4">
    <source>
        <dbReference type="ARBA" id="ARBA00016797"/>
    </source>
</evidence>
<dbReference type="GO" id="GO:0009055">
    <property type="term" value="F:electron transfer activity"/>
    <property type="evidence" value="ECO:0007669"/>
    <property type="project" value="InterPro"/>
</dbReference>
<dbReference type="STRING" id="1224163.B841_05835"/>
<comment type="cofactor">
    <cofactor evidence="1">
        <name>FAD</name>
        <dbReference type="ChEBI" id="CHEBI:57692"/>
    </cofactor>
</comment>